<sequence length="154" mass="17112">MPKHSAGLLPYRVDNDQLWVFIAHPGGPFWARKDEGVWSIIKGEYDPACEDARAAAGREFTEETGAPAPGNPQAWIDLGKVRQNPSKIVHAYAVHAPATLMFVASNTCQTEHPRGSGRIITVPEVDRAEWMPCEQARARLLAGQREFLDRLPRT</sequence>
<protein>
    <submittedName>
        <fullName evidence="2">Predicted NTP pyrophosphohydrolase</fullName>
    </submittedName>
</protein>
<dbReference type="SUPFAM" id="SSF55811">
    <property type="entry name" value="Nudix"/>
    <property type="match status" value="1"/>
</dbReference>
<dbReference type="RefSeq" id="WP_028327417.1">
    <property type="nucleotide sequence ID" value="NZ_JAAFNI010000001.1"/>
</dbReference>
<evidence type="ECO:0000313" key="2">
    <source>
        <dbReference type="EMBL" id="SNV17257.1"/>
    </source>
</evidence>
<feature type="domain" description="Nudix hydrolase" evidence="1">
    <location>
        <begin position="1"/>
        <end position="153"/>
    </location>
</feature>
<dbReference type="InterPro" id="IPR000086">
    <property type="entry name" value="NUDIX_hydrolase_dom"/>
</dbReference>
<dbReference type="GO" id="GO:0006754">
    <property type="term" value="P:ATP biosynthetic process"/>
    <property type="evidence" value="ECO:0007669"/>
    <property type="project" value="TreeGrafter"/>
</dbReference>
<dbReference type="Proteomes" id="UP000242637">
    <property type="component" value="Chromosome 1"/>
</dbReference>
<keyword evidence="2" id="KW-0378">Hydrolase</keyword>
<name>A0A239V4W1_9MICO</name>
<evidence type="ECO:0000259" key="1">
    <source>
        <dbReference type="PROSITE" id="PS51462"/>
    </source>
</evidence>
<dbReference type="GO" id="GO:0004081">
    <property type="term" value="F:bis(5'-nucleosyl)-tetraphosphatase (asymmetrical) activity"/>
    <property type="evidence" value="ECO:0007669"/>
    <property type="project" value="TreeGrafter"/>
</dbReference>
<dbReference type="KEGG" id="dco:SAMEA4475696_0165"/>
<dbReference type="STRING" id="1121387.GCA_000429885_01549"/>
<dbReference type="OrthoDB" id="954553at2"/>
<dbReference type="PROSITE" id="PS51462">
    <property type="entry name" value="NUDIX"/>
    <property type="match status" value="1"/>
</dbReference>
<dbReference type="PANTHER" id="PTHR21340">
    <property type="entry name" value="DIADENOSINE 5,5-P1,P4-TETRAPHOSPHATE PYROPHOSPHOHYDROLASE MUTT"/>
    <property type="match status" value="1"/>
</dbReference>
<dbReference type="InterPro" id="IPR051325">
    <property type="entry name" value="Nudix_hydrolase_domain"/>
</dbReference>
<accession>A0A239V4W1</accession>
<dbReference type="Pfam" id="PF00293">
    <property type="entry name" value="NUDIX"/>
    <property type="match status" value="1"/>
</dbReference>
<keyword evidence="3" id="KW-1185">Reference proteome</keyword>
<dbReference type="AlphaFoldDB" id="A0A239V4W1"/>
<proteinExistence type="predicted"/>
<dbReference type="Gene3D" id="3.90.79.10">
    <property type="entry name" value="Nucleoside Triphosphate Pyrophosphohydrolase"/>
    <property type="match status" value="1"/>
</dbReference>
<dbReference type="GeneID" id="63458472"/>
<evidence type="ECO:0000313" key="3">
    <source>
        <dbReference type="Proteomes" id="UP000242637"/>
    </source>
</evidence>
<dbReference type="CDD" id="cd04662">
    <property type="entry name" value="NUDIX_Hydrolase"/>
    <property type="match status" value="1"/>
</dbReference>
<dbReference type="PANTHER" id="PTHR21340:SF7">
    <property type="entry name" value="NUDIX HYDROLASE DOMAIN-CONTAINING PROTEIN"/>
    <property type="match status" value="1"/>
</dbReference>
<reference evidence="2 3" key="1">
    <citation type="submission" date="2017-06" db="EMBL/GenBank/DDBJ databases">
        <authorList>
            <consortium name="Pathogen Informatics"/>
        </authorList>
    </citation>
    <scope>NUCLEOTIDE SEQUENCE [LARGE SCALE GENOMIC DNA]</scope>
    <source>
        <strain evidence="2 3">NCTC13039</strain>
    </source>
</reference>
<dbReference type="GO" id="GO:0006167">
    <property type="term" value="P:AMP biosynthetic process"/>
    <property type="evidence" value="ECO:0007669"/>
    <property type="project" value="TreeGrafter"/>
</dbReference>
<dbReference type="EMBL" id="LT906453">
    <property type="protein sequence ID" value="SNV17257.1"/>
    <property type="molecule type" value="Genomic_DNA"/>
</dbReference>
<dbReference type="InterPro" id="IPR015797">
    <property type="entry name" value="NUDIX_hydrolase-like_dom_sf"/>
</dbReference>
<organism evidence="2 3">
    <name type="scientific">Dermatophilus congolensis</name>
    <dbReference type="NCBI Taxonomy" id="1863"/>
    <lineage>
        <taxon>Bacteria</taxon>
        <taxon>Bacillati</taxon>
        <taxon>Actinomycetota</taxon>
        <taxon>Actinomycetes</taxon>
        <taxon>Micrococcales</taxon>
        <taxon>Dermatophilaceae</taxon>
        <taxon>Dermatophilus</taxon>
    </lineage>
</organism>
<gene>
    <name evidence="2" type="ORF">SAMEA4475696_00165</name>
</gene>